<reference evidence="2 3" key="1">
    <citation type="submission" date="2013-12" db="EMBL/GenBank/DDBJ databases">
        <title>Comparative genomics of Petrotoga isolates.</title>
        <authorList>
            <person name="Nesbo C.L."/>
            <person name="Charchuk R."/>
            <person name="Chow K."/>
        </authorList>
    </citation>
    <scope>NUCLEOTIDE SEQUENCE [LARGE SCALE GENOMIC DNA]</scope>
    <source>
        <strain evidence="2 3">DSM 13574</strain>
    </source>
</reference>
<proteinExistence type="predicted"/>
<sequence length="66" mass="7521">MGFGDVKFLSVLSLLLGIYIFPLIIVSIILIILSNTKKKVTKVPLGFYIMLSTFILYIFRGFYNTL</sequence>
<evidence type="ECO:0000256" key="1">
    <source>
        <dbReference type="SAM" id="Phobius"/>
    </source>
</evidence>
<evidence type="ECO:0000313" key="2">
    <source>
        <dbReference type="EMBL" id="PNR96172.1"/>
    </source>
</evidence>
<keyword evidence="1" id="KW-0472">Membrane</keyword>
<feature type="transmembrane region" description="Helical" evidence="1">
    <location>
        <begin position="45"/>
        <end position="63"/>
    </location>
</feature>
<dbReference type="EMBL" id="AZRL01000016">
    <property type="protein sequence ID" value="PNR96172.1"/>
    <property type="molecule type" value="Genomic_DNA"/>
</dbReference>
<comment type="caution">
    <text evidence="2">The sequence shown here is derived from an EMBL/GenBank/DDBJ whole genome shotgun (WGS) entry which is preliminary data.</text>
</comment>
<evidence type="ECO:0000313" key="3">
    <source>
        <dbReference type="Proteomes" id="UP000236434"/>
    </source>
</evidence>
<organism evidence="2 3">
    <name type="scientific">Petrotoga olearia DSM 13574</name>
    <dbReference type="NCBI Taxonomy" id="1122955"/>
    <lineage>
        <taxon>Bacteria</taxon>
        <taxon>Thermotogati</taxon>
        <taxon>Thermotogota</taxon>
        <taxon>Thermotogae</taxon>
        <taxon>Petrotogales</taxon>
        <taxon>Petrotogaceae</taxon>
        <taxon>Petrotoga</taxon>
    </lineage>
</organism>
<dbReference type="Proteomes" id="UP000236434">
    <property type="component" value="Unassembled WGS sequence"/>
</dbReference>
<name>A0A2K1P071_9BACT</name>
<dbReference type="AlphaFoldDB" id="A0A2K1P071"/>
<evidence type="ECO:0008006" key="4">
    <source>
        <dbReference type="Google" id="ProtNLM"/>
    </source>
</evidence>
<accession>A0A2K1P071</accession>
<gene>
    <name evidence="2" type="ORF">X929_06130</name>
</gene>
<keyword evidence="1" id="KW-1133">Transmembrane helix</keyword>
<feature type="transmembrane region" description="Helical" evidence="1">
    <location>
        <begin position="12"/>
        <end position="33"/>
    </location>
</feature>
<protein>
    <recommendedName>
        <fullName evidence="4">Prepilin type IV endopeptidase peptidase domain-containing protein</fullName>
    </recommendedName>
</protein>
<keyword evidence="1" id="KW-0812">Transmembrane</keyword>